<dbReference type="GO" id="GO:0009341">
    <property type="term" value="C:beta-galactosidase complex"/>
    <property type="evidence" value="ECO:0007669"/>
    <property type="project" value="InterPro"/>
</dbReference>
<dbReference type="AlphaFoldDB" id="A0A8J2V6Y3"/>
<evidence type="ECO:0000313" key="6">
    <source>
        <dbReference type="EMBL" id="GGD11115.1"/>
    </source>
</evidence>
<dbReference type="EMBL" id="BMGH01000001">
    <property type="protein sequence ID" value="GGD11115.1"/>
    <property type="molecule type" value="Genomic_DNA"/>
</dbReference>
<comment type="caution">
    <text evidence="6">The sequence shown here is derived from an EMBL/GenBank/DDBJ whole genome shotgun (WGS) entry which is preliminary data.</text>
</comment>
<accession>A0A8J2V6Y3</accession>
<feature type="signal peptide" evidence="3">
    <location>
        <begin position="1"/>
        <end position="29"/>
    </location>
</feature>
<keyword evidence="2" id="KW-0326">Glycosidase</keyword>
<sequence length="559" mass="63024">MSARLTGLTAAILATTTMLLTAIMAPAWAQSLPHFESHDGKHLFVVDGEPYLMLTAQANNSSNYPDMLEKVWPAVHDLGANTLQIPVAWEQVEPEEGRFDFSYLETLIDEARENEIRLVLLWFATWKNTSPNYTPEWVKLDNERFPRLKKKDGTTSYALTPLSRETLEADKRAFVRMMEWLKRNDREQTVIMVQVQNEPGTYSSVRDYSDAAQAVFEDAVPQKLVEHLGVGTGTWPQVFGADGDEFFHAWHIASYIGEIAAAGRAVYDLPMYANAALKDPINDQGPESYASGGPTHNVIGIYKAAAPALDFVSPDIYMRDDLRYTAVLDHYARPDNPLFVSETGNAPDFARYFFDVFGHGAIGFAPFGTDYTGYANYPLGGKEVSPESLQPFAANYSLLAPFAGEWARLAYERQVWGAGRPDDNAPRILDLGPWRATVEFDQWQFGEDEWWGDDVERREPAVNAGILVADLGENAYLVTGYNARVRFDPAEELEGRGFLFASVEEVVWEDGEWRMVRRWNGDQTDYGLNFTDERQILRVRLATYDENIVDEGRAIAEEN</sequence>
<reference evidence="6" key="2">
    <citation type="submission" date="2020-09" db="EMBL/GenBank/DDBJ databases">
        <authorList>
            <person name="Sun Q."/>
            <person name="Zhou Y."/>
        </authorList>
    </citation>
    <scope>NUCLEOTIDE SEQUENCE</scope>
    <source>
        <strain evidence="6">CGMCC 1.12921</strain>
    </source>
</reference>
<dbReference type="GO" id="GO:0004565">
    <property type="term" value="F:beta-galactosidase activity"/>
    <property type="evidence" value="ECO:0007669"/>
    <property type="project" value="InterPro"/>
</dbReference>
<evidence type="ECO:0000256" key="2">
    <source>
        <dbReference type="ARBA" id="ARBA00023295"/>
    </source>
</evidence>
<protein>
    <submittedName>
        <fullName evidence="6">Beta-galactosidase</fullName>
    </submittedName>
</protein>
<keyword evidence="3" id="KW-0732">Signal</keyword>
<dbReference type="Pfam" id="PF02449">
    <property type="entry name" value="Glyco_hydro_42"/>
    <property type="match status" value="1"/>
</dbReference>
<reference evidence="6" key="1">
    <citation type="journal article" date="2014" name="Int. J. Syst. Evol. Microbiol.">
        <title>Complete genome sequence of Corynebacterium casei LMG S-19264T (=DSM 44701T), isolated from a smear-ripened cheese.</title>
        <authorList>
            <consortium name="US DOE Joint Genome Institute (JGI-PGF)"/>
            <person name="Walter F."/>
            <person name="Albersmeier A."/>
            <person name="Kalinowski J."/>
            <person name="Ruckert C."/>
        </authorList>
    </citation>
    <scope>NUCLEOTIDE SEQUENCE</scope>
    <source>
        <strain evidence="6">CGMCC 1.12921</strain>
    </source>
</reference>
<name>A0A8J2V6Y3_9PROT</name>
<evidence type="ECO:0000259" key="4">
    <source>
        <dbReference type="Pfam" id="PF02449"/>
    </source>
</evidence>
<gene>
    <name evidence="6" type="ORF">GCM10011342_19880</name>
</gene>
<keyword evidence="7" id="KW-1185">Reference proteome</keyword>
<evidence type="ECO:0000256" key="3">
    <source>
        <dbReference type="SAM" id="SignalP"/>
    </source>
</evidence>
<evidence type="ECO:0000256" key="1">
    <source>
        <dbReference type="ARBA" id="ARBA00022801"/>
    </source>
</evidence>
<dbReference type="Gene3D" id="2.60.220.20">
    <property type="entry name" value="putative beta-Galactosidase from caulobacter crescentus"/>
    <property type="match status" value="1"/>
</dbReference>
<dbReference type="SUPFAM" id="SSF51445">
    <property type="entry name" value="(Trans)glycosidases"/>
    <property type="match status" value="1"/>
</dbReference>
<feature type="domain" description="DUF5597" evidence="5">
    <location>
        <begin position="392"/>
        <end position="530"/>
    </location>
</feature>
<dbReference type="Proteomes" id="UP000613582">
    <property type="component" value="Unassembled WGS sequence"/>
</dbReference>
<proteinExistence type="predicted"/>
<dbReference type="InterPro" id="IPR040719">
    <property type="entry name" value="DUF5597"/>
</dbReference>
<dbReference type="GO" id="GO:0005975">
    <property type="term" value="P:carbohydrate metabolic process"/>
    <property type="evidence" value="ECO:0007669"/>
    <property type="project" value="InterPro"/>
</dbReference>
<evidence type="ECO:0000259" key="5">
    <source>
        <dbReference type="Pfam" id="PF18120"/>
    </source>
</evidence>
<evidence type="ECO:0000313" key="7">
    <source>
        <dbReference type="Proteomes" id="UP000613582"/>
    </source>
</evidence>
<dbReference type="InterPro" id="IPR013529">
    <property type="entry name" value="Glyco_hydro_42_N"/>
</dbReference>
<organism evidence="6 7">
    <name type="scientific">Aquisalinus flavus</name>
    <dbReference type="NCBI Taxonomy" id="1526572"/>
    <lineage>
        <taxon>Bacteria</taxon>
        <taxon>Pseudomonadati</taxon>
        <taxon>Pseudomonadota</taxon>
        <taxon>Alphaproteobacteria</taxon>
        <taxon>Parvularculales</taxon>
        <taxon>Parvularculaceae</taxon>
        <taxon>Aquisalinus</taxon>
    </lineage>
</organism>
<dbReference type="InterPro" id="IPR017853">
    <property type="entry name" value="GH"/>
</dbReference>
<feature type="domain" description="Glycoside hydrolase family 42 N-terminal" evidence="4">
    <location>
        <begin position="76"/>
        <end position="222"/>
    </location>
</feature>
<feature type="chain" id="PRO_5035222983" evidence="3">
    <location>
        <begin position="30"/>
        <end position="559"/>
    </location>
</feature>
<dbReference type="FunFam" id="3.20.20.80:FF:000135">
    <property type="entry name" value="Beta-galactosidase, putative, bgl35A"/>
    <property type="match status" value="1"/>
</dbReference>
<dbReference type="Gene3D" id="3.20.20.80">
    <property type="entry name" value="Glycosidases"/>
    <property type="match status" value="1"/>
</dbReference>
<dbReference type="Pfam" id="PF18120">
    <property type="entry name" value="DUF5597"/>
    <property type="match status" value="1"/>
</dbReference>
<keyword evidence="1" id="KW-0378">Hydrolase</keyword>
<dbReference type="RefSeq" id="WP_188158569.1">
    <property type="nucleotide sequence ID" value="NZ_BMGH01000001.1"/>
</dbReference>